<sequence length="22" mass="2371">MPSRESGSNMGLSQCYNSPTHS</sequence>
<reference evidence="2" key="1">
    <citation type="submission" date="2014-11" db="EMBL/GenBank/DDBJ databases">
        <authorList>
            <person name="Amaro Gonzalez C."/>
        </authorList>
    </citation>
    <scope>NUCLEOTIDE SEQUENCE</scope>
</reference>
<evidence type="ECO:0000256" key="1">
    <source>
        <dbReference type="SAM" id="MobiDB-lite"/>
    </source>
</evidence>
<dbReference type="AlphaFoldDB" id="A0A0E9R692"/>
<evidence type="ECO:0000313" key="2">
    <source>
        <dbReference type="EMBL" id="JAH23990.1"/>
    </source>
</evidence>
<protein>
    <submittedName>
        <fullName evidence="2">Uncharacterized protein</fullName>
    </submittedName>
</protein>
<proteinExistence type="predicted"/>
<name>A0A0E9R692_ANGAN</name>
<dbReference type="EMBL" id="GBXM01068276">
    <property type="protein sequence ID" value="JAH40301.1"/>
    <property type="molecule type" value="Transcribed_RNA"/>
</dbReference>
<dbReference type="EMBL" id="GBXM01084587">
    <property type="protein sequence ID" value="JAH23990.1"/>
    <property type="molecule type" value="Transcribed_RNA"/>
</dbReference>
<dbReference type="EMBL" id="GBXM01061396">
    <property type="protein sequence ID" value="JAH47181.1"/>
    <property type="molecule type" value="Transcribed_RNA"/>
</dbReference>
<dbReference type="EMBL" id="GBXM01074416">
    <property type="protein sequence ID" value="JAH34161.1"/>
    <property type="molecule type" value="Transcribed_RNA"/>
</dbReference>
<reference evidence="2" key="2">
    <citation type="journal article" date="2015" name="Fish Shellfish Immunol.">
        <title>Early steps in the European eel (Anguilla anguilla)-Vibrio vulnificus interaction in the gills: Role of the RtxA13 toxin.</title>
        <authorList>
            <person name="Callol A."/>
            <person name="Pajuelo D."/>
            <person name="Ebbesson L."/>
            <person name="Teles M."/>
            <person name="MacKenzie S."/>
            <person name="Amaro C."/>
        </authorList>
    </citation>
    <scope>NUCLEOTIDE SEQUENCE</scope>
</reference>
<feature type="region of interest" description="Disordered" evidence="1">
    <location>
        <begin position="1"/>
        <end position="22"/>
    </location>
</feature>
<organism evidence="2">
    <name type="scientific">Anguilla anguilla</name>
    <name type="common">European freshwater eel</name>
    <name type="synonym">Muraena anguilla</name>
    <dbReference type="NCBI Taxonomy" id="7936"/>
    <lineage>
        <taxon>Eukaryota</taxon>
        <taxon>Metazoa</taxon>
        <taxon>Chordata</taxon>
        <taxon>Craniata</taxon>
        <taxon>Vertebrata</taxon>
        <taxon>Euteleostomi</taxon>
        <taxon>Actinopterygii</taxon>
        <taxon>Neopterygii</taxon>
        <taxon>Teleostei</taxon>
        <taxon>Anguilliformes</taxon>
        <taxon>Anguillidae</taxon>
        <taxon>Anguilla</taxon>
    </lineage>
</organism>
<accession>A0A0E9R692</accession>